<dbReference type="AlphaFoldDB" id="A0A1X0NN46"/>
<sequence>MPCLWFLEFVERQVLRRCRTVVLGRTPLSQKPIPRPDAHYISLYITKTMCALAANVYVVCTCVTASGKSRPPWSRLFRTRRATPNLGCVWLLRFSLQPSRSSPIRELEEVF</sequence>
<name>A0A1X0NN46_9TRYP</name>
<organism evidence="1 2">
    <name type="scientific">Trypanosoma theileri</name>
    <dbReference type="NCBI Taxonomy" id="67003"/>
    <lineage>
        <taxon>Eukaryota</taxon>
        <taxon>Discoba</taxon>
        <taxon>Euglenozoa</taxon>
        <taxon>Kinetoplastea</taxon>
        <taxon>Metakinetoplastina</taxon>
        <taxon>Trypanosomatida</taxon>
        <taxon>Trypanosomatidae</taxon>
        <taxon>Trypanosoma</taxon>
    </lineage>
</organism>
<dbReference type="EMBL" id="NBCO01000030">
    <property type="protein sequence ID" value="ORC86127.1"/>
    <property type="molecule type" value="Genomic_DNA"/>
</dbReference>
<evidence type="ECO:0000313" key="2">
    <source>
        <dbReference type="Proteomes" id="UP000192257"/>
    </source>
</evidence>
<dbReference type="RefSeq" id="XP_028880193.1">
    <property type="nucleotide sequence ID" value="XM_029028490.1"/>
</dbReference>
<accession>A0A1X0NN46</accession>
<evidence type="ECO:0000313" key="1">
    <source>
        <dbReference type="EMBL" id="ORC86127.1"/>
    </source>
</evidence>
<keyword evidence="2" id="KW-1185">Reference proteome</keyword>
<dbReference type="Proteomes" id="UP000192257">
    <property type="component" value="Unassembled WGS sequence"/>
</dbReference>
<reference evidence="1 2" key="1">
    <citation type="submission" date="2017-03" db="EMBL/GenBank/DDBJ databases">
        <title>An alternative strategy for trypanosome survival in the mammalian bloodstream revealed through genome and transcriptome analysis of the ubiquitous bovine parasite Trypanosoma (Megatrypanum) theileri.</title>
        <authorList>
            <person name="Kelly S."/>
            <person name="Ivens A."/>
            <person name="Mott A."/>
            <person name="O'Neill E."/>
            <person name="Emms D."/>
            <person name="Macleod O."/>
            <person name="Voorheis P."/>
            <person name="Matthews J."/>
            <person name="Matthews K."/>
            <person name="Carrington M."/>
        </authorList>
    </citation>
    <scope>NUCLEOTIDE SEQUENCE [LARGE SCALE GENOMIC DNA]</scope>
    <source>
        <strain evidence="1">Edinburgh</strain>
    </source>
</reference>
<protein>
    <submittedName>
        <fullName evidence="1">Uncharacterized protein</fullName>
    </submittedName>
</protein>
<gene>
    <name evidence="1" type="ORF">TM35_000301670</name>
</gene>
<feature type="non-terminal residue" evidence="1">
    <location>
        <position position="111"/>
    </location>
</feature>
<comment type="caution">
    <text evidence="1">The sequence shown here is derived from an EMBL/GenBank/DDBJ whole genome shotgun (WGS) entry which is preliminary data.</text>
</comment>
<dbReference type="GeneID" id="39988270"/>
<dbReference type="VEuPathDB" id="TriTrypDB:TM35_000301670"/>
<proteinExistence type="predicted"/>